<sequence>MSSMRSDTICDILGPYDELNERQLPTIGDVIKFILFVKNDQKLKFNGKDPSNLNIYSVVSKKIQNIWIKASIPIVSNDRVLQLLKFYFEKYLTLKRYPKSKRHDSFEKKLKCFSDLSKRLFDVASCKCVLFEACVCLKNKKVPVNERQFLIDQRNERKMAIGGIDKQETVRLRKRQARQFERSVKGVKKFCSTQGSNIVSTALDEDETHINFSKTNLATETLLTNLSFTNTPTTTFANRNLLQLPTLAKVCDRYRLSIRSAAAVASAVLVDVGLVSDEDSTLVIDKNKVHRAVSKARKNIFQNISEVSLNSIYFDGRKDKTDYIRELACRRIIKARNTDNGFKQRIFKTPKLNFSAKDYTEIISWQECQITLPPVLRDVTNDELKKMAKDGNLKIVDFPCHTQSVERCVKLVTEASQSVTNVNSRDVYTFVMKPVMRFKYFLTMKRIFLRSNPGMAAQNQNSLENRHELRKRWRRRKRLLEKRARKSKRKFSESAQDELRRSENKKTMVNWVV</sequence>
<name>T1F178_HELRO</name>
<dbReference type="HOGENOM" id="CLU_034980_0_0_1"/>
<dbReference type="InParanoid" id="T1F178"/>
<keyword evidence="3" id="KW-1185">Reference proteome</keyword>
<dbReference type="Proteomes" id="UP000015101">
    <property type="component" value="Unassembled WGS sequence"/>
</dbReference>
<gene>
    <name evidence="2" type="primary">20202578</name>
    <name evidence="1" type="ORF">HELRODRAFT_168981</name>
</gene>
<dbReference type="KEGG" id="hro:HELRODRAFT_168981"/>
<dbReference type="OrthoDB" id="6617942at2759"/>
<dbReference type="CTD" id="20202578"/>
<evidence type="ECO:0000313" key="1">
    <source>
        <dbReference type="EMBL" id="ESO09047.1"/>
    </source>
</evidence>
<accession>T1F178</accession>
<evidence type="ECO:0000313" key="2">
    <source>
        <dbReference type="EnsemblMetazoa" id="HelroP168981"/>
    </source>
</evidence>
<dbReference type="RefSeq" id="XP_009013069.1">
    <property type="nucleotide sequence ID" value="XM_009014821.1"/>
</dbReference>
<reference evidence="3" key="1">
    <citation type="submission" date="2012-12" db="EMBL/GenBank/DDBJ databases">
        <authorList>
            <person name="Hellsten U."/>
            <person name="Grimwood J."/>
            <person name="Chapman J.A."/>
            <person name="Shapiro H."/>
            <person name="Aerts A."/>
            <person name="Otillar R.P."/>
            <person name="Terry A.Y."/>
            <person name="Boore J.L."/>
            <person name="Simakov O."/>
            <person name="Marletaz F."/>
            <person name="Cho S.-J."/>
            <person name="Edsinger-Gonzales E."/>
            <person name="Havlak P."/>
            <person name="Kuo D.-H."/>
            <person name="Larsson T."/>
            <person name="Lv J."/>
            <person name="Arendt D."/>
            <person name="Savage R."/>
            <person name="Osoegawa K."/>
            <person name="de Jong P."/>
            <person name="Lindberg D.R."/>
            <person name="Seaver E.C."/>
            <person name="Weisblat D.A."/>
            <person name="Putnam N.H."/>
            <person name="Grigoriev I.V."/>
            <person name="Rokhsar D.S."/>
        </authorList>
    </citation>
    <scope>NUCLEOTIDE SEQUENCE</scope>
</reference>
<dbReference type="AlphaFoldDB" id="T1F178"/>
<proteinExistence type="predicted"/>
<dbReference type="EnsemblMetazoa" id="HelroT168981">
    <property type="protein sequence ID" value="HelroP168981"/>
    <property type="gene ID" value="HelroG168981"/>
</dbReference>
<dbReference type="EMBL" id="AMQM01003157">
    <property type="status" value="NOT_ANNOTATED_CDS"/>
    <property type="molecule type" value="Genomic_DNA"/>
</dbReference>
<dbReference type="PANTHER" id="PTHR46409:SF1">
    <property type="entry name" value="HTH PSQ-TYPE DOMAIN-CONTAINING PROTEIN"/>
    <property type="match status" value="1"/>
</dbReference>
<dbReference type="eggNOG" id="ENOG502SU7I">
    <property type="taxonomic scope" value="Eukaryota"/>
</dbReference>
<organism evidence="2 3">
    <name type="scientific">Helobdella robusta</name>
    <name type="common">Californian leech</name>
    <dbReference type="NCBI Taxonomy" id="6412"/>
    <lineage>
        <taxon>Eukaryota</taxon>
        <taxon>Metazoa</taxon>
        <taxon>Spiralia</taxon>
        <taxon>Lophotrochozoa</taxon>
        <taxon>Annelida</taxon>
        <taxon>Clitellata</taxon>
        <taxon>Hirudinea</taxon>
        <taxon>Rhynchobdellida</taxon>
        <taxon>Glossiphoniidae</taxon>
        <taxon>Helobdella</taxon>
    </lineage>
</organism>
<evidence type="ECO:0000313" key="3">
    <source>
        <dbReference type="Proteomes" id="UP000015101"/>
    </source>
</evidence>
<reference evidence="1 3" key="2">
    <citation type="journal article" date="2013" name="Nature">
        <title>Insights into bilaterian evolution from three spiralian genomes.</title>
        <authorList>
            <person name="Simakov O."/>
            <person name="Marletaz F."/>
            <person name="Cho S.J."/>
            <person name="Edsinger-Gonzales E."/>
            <person name="Havlak P."/>
            <person name="Hellsten U."/>
            <person name="Kuo D.H."/>
            <person name="Larsson T."/>
            <person name="Lv J."/>
            <person name="Arendt D."/>
            <person name="Savage R."/>
            <person name="Osoegawa K."/>
            <person name="de Jong P."/>
            <person name="Grimwood J."/>
            <person name="Chapman J.A."/>
            <person name="Shapiro H."/>
            <person name="Aerts A."/>
            <person name="Otillar R.P."/>
            <person name="Terry A.Y."/>
            <person name="Boore J.L."/>
            <person name="Grigoriev I.V."/>
            <person name="Lindberg D.R."/>
            <person name="Seaver E.C."/>
            <person name="Weisblat D.A."/>
            <person name="Putnam N.H."/>
            <person name="Rokhsar D.S."/>
        </authorList>
    </citation>
    <scope>NUCLEOTIDE SEQUENCE</scope>
</reference>
<protein>
    <submittedName>
        <fullName evidence="1 2">Uncharacterized protein</fullName>
    </submittedName>
</protein>
<reference evidence="2" key="3">
    <citation type="submission" date="2015-06" db="UniProtKB">
        <authorList>
            <consortium name="EnsemblMetazoa"/>
        </authorList>
    </citation>
    <scope>IDENTIFICATION</scope>
</reference>
<dbReference type="EMBL" id="KB096023">
    <property type="protein sequence ID" value="ESO09047.1"/>
    <property type="molecule type" value="Genomic_DNA"/>
</dbReference>
<dbReference type="PANTHER" id="PTHR46409">
    <property type="entry name" value="HTH PSQ-TYPE DOMAIN-CONTAINING PROTEIN"/>
    <property type="match status" value="1"/>
</dbReference>
<dbReference type="GeneID" id="20202578"/>